<dbReference type="EMBL" id="AE006470">
    <property type="protein sequence ID" value="AAM73442.1"/>
    <property type="molecule type" value="Genomic_DNA"/>
</dbReference>
<organism evidence="1 2">
    <name type="scientific">Chlorobaculum tepidum (strain ATCC 49652 / DSM 12025 / NBRC 103806 / TLS)</name>
    <name type="common">Chlorobium tepidum</name>
    <dbReference type="NCBI Taxonomy" id="194439"/>
    <lineage>
        <taxon>Bacteria</taxon>
        <taxon>Pseudomonadati</taxon>
        <taxon>Chlorobiota</taxon>
        <taxon>Chlorobiia</taxon>
        <taxon>Chlorobiales</taxon>
        <taxon>Chlorobiaceae</taxon>
        <taxon>Chlorobaculum</taxon>
    </lineage>
</organism>
<evidence type="ECO:0000313" key="2">
    <source>
        <dbReference type="Proteomes" id="UP000001007"/>
    </source>
</evidence>
<evidence type="ECO:0000313" key="1">
    <source>
        <dbReference type="EMBL" id="AAM73442.1"/>
    </source>
</evidence>
<reference evidence="1 2" key="1">
    <citation type="journal article" date="2002" name="Proc. Natl. Acad. Sci. U.S.A.">
        <title>The complete genome sequence of Chlorobium tepidum TLS, a photosynthetic, anaerobic, green-sulfur bacterium.</title>
        <authorList>
            <person name="Eisen J.A."/>
            <person name="Nelson K.E."/>
            <person name="Paulsen I.T."/>
            <person name="Heidelberg J.F."/>
            <person name="Wu M."/>
            <person name="Dodson R.J."/>
            <person name="Deboy R."/>
            <person name="Gwinn M.L."/>
            <person name="Nelson W.C."/>
            <person name="Haft D.H."/>
            <person name="Hickey E.K."/>
            <person name="Peterson J.D."/>
            <person name="Durkin A.S."/>
            <person name="Kolonay J.L."/>
            <person name="Yang F."/>
            <person name="Holt I."/>
            <person name="Umayam L.A."/>
            <person name="Mason T."/>
            <person name="Brenner M."/>
            <person name="Shea T.P."/>
            <person name="Parksey D."/>
            <person name="Nierman W.C."/>
            <person name="Feldblyum T.V."/>
            <person name="Hansen C.L."/>
            <person name="Craven M.B."/>
            <person name="Radune D."/>
            <person name="Vamathevan J."/>
            <person name="Khouri H."/>
            <person name="White O."/>
            <person name="Gruber T.M."/>
            <person name="Ketchum K.A."/>
            <person name="Venter J.C."/>
            <person name="Tettelin H."/>
            <person name="Bryant D.A."/>
            <person name="Fraser C.M."/>
        </authorList>
    </citation>
    <scope>NUCLEOTIDE SEQUENCE [LARGE SCALE GENOMIC DNA]</scope>
    <source>
        <strain evidence="2">ATCC 49652 / DSM 12025 / NBRC 103806 / TLS</strain>
    </source>
</reference>
<protein>
    <submittedName>
        <fullName evidence="1">Uncharacterized protein</fullName>
    </submittedName>
</protein>
<keyword evidence="2" id="KW-1185">Reference proteome</keyword>
<name>Q8KAD7_CHLTE</name>
<dbReference type="EnsemblBacteria" id="AAM73442">
    <property type="protein sequence ID" value="AAM73442"/>
    <property type="gene ID" value="CT2226"/>
</dbReference>
<accession>Q8KAD7</accession>
<dbReference type="HOGENOM" id="CLU_3231430_0_0_10"/>
<sequence length="43" mass="5116">MLNSMKSLRLHRSCTVFFFVIEIIRQNMLCKPFYGVFPWSFAG</sequence>
<dbReference type="KEGG" id="cte:CT2226"/>
<dbReference type="Proteomes" id="UP000001007">
    <property type="component" value="Chromosome"/>
</dbReference>
<dbReference type="STRING" id="194439.CT2226"/>
<dbReference type="AlphaFoldDB" id="Q8KAD7"/>
<proteinExistence type="predicted"/>
<gene>
    <name evidence="1" type="ordered locus">CT2226</name>
</gene>